<evidence type="ECO:0000313" key="4">
    <source>
        <dbReference type="Proteomes" id="UP001239462"/>
    </source>
</evidence>
<feature type="region of interest" description="Disordered" evidence="1">
    <location>
        <begin position="88"/>
        <end position="124"/>
    </location>
</feature>
<comment type="caution">
    <text evidence="3">The sequence shown here is derived from an EMBL/GenBank/DDBJ whole genome shotgun (WGS) entry which is preliminary data.</text>
</comment>
<dbReference type="Pfam" id="PF22011">
    <property type="entry name" value="DUF6931"/>
    <property type="match status" value="1"/>
</dbReference>
<dbReference type="InterPro" id="IPR053855">
    <property type="entry name" value="DUF6931"/>
</dbReference>
<accession>A0ABT7PE23</accession>
<dbReference type="Pfam" id="PF16697">
    <property type="entry name" value="Yop-YscD_cpl"/>
    <property type="match status" value="1"/>
</dbReference>
<gene>
    <name evidence="3" type="ORF">QTN89_04885</name>
</gene>
<dbReference type="SUPFAM" id="SSF49879">
    <property type="entry name" value="SMAD/FHA domain"/>
    <property type="match status" value="1"/>
</dbReference>
<dbReference type="EMBL" id="JASZZN010000003">
    <property type="protein sequence ID" value="MDM4014754.1"/>
    <property type="molecule type" value="Genomic_DNA"/>
</dbReference>
<dbReference type="CDD" id="cd00060">
    <property type="entry name" value="FHA"/>
    <property type="match status" value="1"/>
</dbReference>
<dbReference type="Proteomes" id="UP001239462">
    <property type="component" value="Unassembled WGS sequence"/>
</dbReference>
<dbReference type="RefSeq" id="WP_289162410.1">
    <property type="nucleotide sequence ID" value="NZ_JASZZN010000003.1"/>
</dbReference>
<organism evidence="3 4">
    <name type="scientific">Roseiconus lacunae</name>
    <dbReference type="NCBI Taxonomy" id="2605694"/>
    <lineage>
        <taxon>Bacteria</taxon>
        <taxon>Pseudomonadati</taxon>
        <taxon>Planctomycetota</taxon>
        <taxon>Planctomycetia</taxon>
        <taxon>Pirellulales</taxon>
        <taxon>Pirellulaceae</taxon>
        <taxon>Roseiconus</taxon>
    </lineage>
</organism>
<dbReference type="InterPro" id="IPR032030">
    <property type="entry name" value="YscD_cytoplasmic_dom"/>
</dbReference>
<reference evidence="3 4" key="1">
    <citation type="submission" date="2023-06" db="EMBL/GenBank/DDBJ databases">
        <title>Roseiconus lacunae JC819 isolated from Gulf of Mannar region, Tamil Nadu.</title>
        <authorList>
            <person name="Pk S."/>
            <person name="Ch S."/>
            <person name="Ch V.R."/>
        </authorList>
    </citation>
    <scope>NUCLEOTIDE SEQUENCE [LARGE SCALE GENOMIC DNA]</scope>
    <source>
        <strain evidence="3 4">JC819</strain>
    </source>
</reference>
<evidence type="ECO:0000256" key="1">
    <source>
        <dbReference type="SAM" id="MobiDB-lite"/>
    </source>
</evidence>
<feature type="domain" description="YscD cytoplasmic" evidence="2">
    <location>
        <begin position="7"/>
        <end position="93"/>
    </location>
</feature>
<evidence type="ECO:0000259" key="2">
    <source>
        <dbReference type="Pfam" id="PF16697"/>
    </source>
</evidence>
<evidence type="ECO:0000313" key="3">
    <source>
        <dbReference type="EMBL" id="MDM4014754.1"/>
    </source>
</evidence>
<keyword evidence="4" id="KW-1185">Reference proteome</keyword>
<protein>
    <submittedName>
        <fullName evidence="3">FHA domain-containing protein</fullName>
    </submittedName>
</protein>
<name>A0ABT7PE23_9BACT</name>
<dbReference type="InterPro" id="IPR008984">
    <property type="entry name" value="SMAD_FHA_dom_sf"/>
</dbReference>
<proteinExistence type="predicted"/>
<sequence>MKLIIHVVSGPARGKKIAIQNGERARFGSNAAADVYLADPEMAEIHFEVVFQGEEPQLQALDDTAPTLVNDKPVLKSTVVNGDQISAGQSRMSVSIPSAKEPEFEADPDPESKSSPEPTPPSIDELISTLDLDDDAVVLAGQSDSIEKLIDHLIEAGFYADAVKVLAAFLPIHESIRWAYRVIQSKPIETWKSAEKSAASIVETWLNDDSEVNRQSAMSIAEELEHDGPLGFLAAAVAWSGGSMVDDSFAPVAPPPGLSARMAAGSIQLMLCKDGPDKIDSNAGSIFAIGKSLVDCEKSTSISK</sequence>
<dbReference type="Gene3D" id="2.60.200.20">
    <property type="match status" value="1"/>
</dbReference>